<reference evidence="5" key="2">
    <citation type="submission" date="2020-02" db="EMBL/GenBank/DDBJ databases">
        <authorList>
            <consortium name="NCBI Pathogen Detection Project"/>
        </authorList>
    </citation>
    <scope>NUCLEOTIDE SEQUENCE</scope>
    <source>
        <strain evidence="3">CFIAFB20130230</strain>
        <strain evidence="2">MA.04ba 6789-3</strain>
        <strain evidence="5">MA.NL_D14</strain>
        <strain evidence="4">MA.QA05/14</strain>
    </source>
</reference>
<organism evidence="5">
    <name type="scientific">Salmonella enterica</name>
    <name type="common">Salmonella choleraesuis</name>
    <dbReference type="NCBI Taxonomy" id="28901"/>
    <lineage>
        <taxon>Bacteria</taxon>
        <taxon>Pseudomonadati</taxon>
        <taxon>Pseudomonadota</taxon>
        <taxon>Gammaproteobacteria</taxon>
        <taxon>Enterobacterales</taxon>
        <taxon>Enterobacteriaceae</taxon>
        <taxon>Salmonella</taxon>
    </lineage>
</organism>
<dbReference type="EMBL" id="DAAVRW010000022">
    <property type="protein sequence ID" value="HAF5894158.1"/>
    <property type="molecule type" value="Genomic_DNA"/>
</dbReference>
<dbReference type="EMBL" id="DAAUQW010000001">
    <property type="protein sequence ID" value="HAF2525079.1"/>
    <property type="molecule type" value="Genomic_DNA"/>
</dbReference>
<proteinExistence type="predicted"/>
<dbReference type="EMBL" id="DAAVPV010000003">
    <property type="protein sequence ID" value="HAF6291218.1"/>
    <property type="molecule type" value="Genomic_DNA"/>
</dbReference>
<accession>A0A750IF50</accession>
<evidence type="ECO:0000313" key="2">
    <source>
        <dbReference type="EMBL" id="HAF2525079.1"/>
    </source>
</evidence>
<name>A0A750IF50_SALER</name>
<evidence type="ECO:0000256" key="1">
    <source>
        <dbReference type="SAM" id="MobiDB-lite"/>
    </source>
</evidence>
<comment type="caution">
    <text evidence="5">The sequence shown here is derived from an EMBL/GenBank/DDBJ whole genome shotgun (WGS) entry which is preliminary data.</text>
</comment>
<feature type="region of interest" description="Disordered" evidence="1">
    <location>
        <begin position="1"/>
        <end position="21"/>
    </location>
</feature>
<evidence type="ECO:0000313" key="4">
    <source>
        <dbReference type="EMBL" id="HAF5894158.1"/>
    </source>
</evidence>
<reference evidence="5" key="1">
    <citation type="journal article" date="2018" name="Genome Biol.">
        <title>SKESA: strategic k-mer extension for scrupulous assemblies.</title>
        <authorList>
            <person name="Souvorov A."/>
            <person name="Agarwala R."/>
            <person name="Lipman D.J."/>
        </authorList>
    </citation>
    <scope>NUCLEOTIDE SEQUENCE</scope>
    <source>
        <strain evidence="3">CFIAFB20130230</strain>
        <strain evidence="2">MA.04ba 6789-3</strain>
        <strain evidence="5">MA.NL_D14</strain>
        <strain evidence="4">MA.QA05/14</strain>
    </source>
</reference>
<evidence type="ECO:0000313" key="3">
    <source>
        <dbReference type="EMBL" id="HAF4148261.1"/>
    </source>
</evidence>
<gene>
    <name evidence="4" type="ORF">G8L14_004419</name>
    <name evidence="5" type="ORF">G8M23_001841</name>
    <name evidence="3" type="ORF">G9E34_002844</name>
    <name evidence="2" type="ORF">G9E92_000003</name>
</gene>
<dbReference type="AlphaFoldDB" id="A0A750IF50"/>
<dbReference type="EMBL" id="DAAVBX010000012">
    <property type="protein sequence ID" value="HAF4148261.1"/>
    <property type="molecule type" value="Genomic_DNA"/>
</dbReference>
<evidence type="ECO:0000313" key="5">
    <source>
        <dbReference type="EMBL" id="HAF6291218.1"/>
    </source>
</evidence>
<sequence>MASQSGPIGTARGLSSTTRQSKPISFGICSRFVSASSKLKSVAFPFGYQRPADG</sequence>
<protein>
    <submittedName>
        <fullName evidence="5">Uncharacterized protein</fullName>
    </submittedName>
</protein>